<accession>A0A9P5PX88</accession>
<keyword evidence="1" id="KW-0812">Transmembrane</keyword>
<keyword evidence="1" id="KW-0472">Membrane</keyword>
<feature type="transmembrane region" description="Helical" evidence="1">
    <location>
        <begin position="157"/>
        <end position="178"/>
    </location>
</feature>
<dbReference type="Proteomes" id="UP000772434">
    <property type="component" value="Unassembled WGS sequence"/>
</dbReference>
<keyword evidence="1" id="KW-1133">Transmembrane helix</keyword>
<name>A0A9P5PX88_9AGAR</name>
<evidence type="ECO:0000256" key="1">
    <source>
        <dbReference type="SAM" id="Phobius"/>
    </source>
</evidence>
<evidence type="ECO:0000313" key="2">
    <source>
        <dbReference type="EMBL" id="KAF9070929.1"/>
    </source>
</evidence>
<feature type="transmembrane region" description="Helical" evidence="1">
    <location>
        <begin position="133"/>
        <end position="151"/>
    </location>
</feature>
<evidence type="ECO:0000313" key="3">
    <source>
        <dbReference type="Proteomes" id="UP000772434"/>
    </source>
</evidence>
<dbReference type="AlphaFoldDB" id="A0A9P5PX88"/>
<reference evidence="2" key="1">
    <citation type="submission" date="2020-11" db="EMBL/GenBank/DDBJ databases">
        <authorList>
            <consortium name="DOE Joint Genome Institute"/>
            <person name="Ahrendt S."/>
            <person name="Riley R."/>
            <person name="Andreopoulos W."/>
            <person name="Labutti K."/>
            <person name="Pangilinan J."/>
            <person name="Ruiz-Duenas F.J."/>
            <person name="Barrasa J.M."/>
            <person name="Sanchez-Garcia M."/>
            <person name="Camarero S."/>
            <person name="Miyauchi S."/>
            <person name="Serrano A."/>
            <person name="Linde D."/>
            <person name="Babiker R."/>
            <person name="Drula E."/>
            <person name="Ayuso-Fernandez I."/>
            <person name="Pacheco R."/>
            <person name="Padilla G."/>
            <person name="Ferreira P."/>
            <person name="Barriuso J."/>
            <person name="Kellner H."/>
            <person name="Castanera R."/>
            <person name="Alfaro M."/>
            <person name="Ramirez L."/>
            <person name="Pisabarro A.G."/>
            <person name="Kuo A."/>
            <person name="Tritt A."/>
            <person name="Lipzen A."/>
            <person name="He G."/>
            <person name="Yan M."/>
            <person name="Ng V."/>
            <person name="Cullen D."/>
            <person name="Martin F."/>
            <person name="Rosso M.-N."/>
            <person name="Henrissat B."/>
            <person name="Hibbett D."/>
            <person name="Martinez A.T."/>
            <person name="Grigoriev I.V."/>
        </authorList>
    </citation>
    <scope>NUCLEOTIDE SEQUENCE</scope>
    <source>
        <strain evidence="2">AH 40177</strain>
    </source>
</reference>
<sequence length="232" mass="26150">MYSKIGLEWKEQKPALFLMPILRPAVSPLVPLHPSLCYAPIHLPLPLYNTALLIEISYKVQHMEEISLRHGLESISRKRQPFLSPIMSARAVFPATYPPVSLHSYLLQILSEPVTSEVPLLPSQRWITRSRRIATTSLISITFMATSSYLLFLHSVFILAVLIVATILVITLMEGMVLRVDTMDMGMVAGLVVEATKSVMEFDAELPKLHTFLLAEVILLFHPYRVRSSCLV</sequence>
<dbReference type="EMBL" id="JADNRY010000036">
    <property type="protein sequence ID" value="KAF9070929.1"/>
    <property type="molecule type" value="Genomic_DNA"/>
</dbReference>
<comment type="caution">
    <text evidence="2">The sequence shown here is derived from an EMBL/GenBank/DDBJ whole genome shotgun (WGS) entry which is preliminary data.</text>
</comment>
<gene>
    <name evidence="2" type="ORF">BDP27DRAFT_1322884</name>
</gene>
<protein>
    <submittedName>
        <fullName evidence="2">Uncharacterized protein</fullName>
    </submittedName>
</protein>
<proteinExistence type="predicted"/>
<organism evidence="2 3">
    <name type="scientific">Rhodocollybia butyracea</name>
    <dbReference type="NCBI Taxonomy" id="206335"/>
    <lineage>
        <taxon>Eukaryota</taxon>
        <taxon>Fungi</taxon>
        <taxon>Dikarya</taxon>
        <taxon>Basidiomycota</taxon>
        <taxon>Agaricomycotina</taxon>
        <taxon>Agaricomycetes</taxon>
        <taxon>Agaricomycetidae</taxon>
        <taxon>Agaricales</taxon>
        <taxon>Marasmiineae</taxon>
        <taxon>Omphalotaceae</taxon>
        <taxon>Rhodocollybia</taxon>
    </lineage>
</organism>
<keyword evidence="3" id="KW-1185">Reference proteome</keyword>